<keyword evidence="8" id="KW-1185">Reference proteome</keyword>
<feature type="domain" description="Carrier" evidence="5">
    <location>
        <begin position="648"/>
        <end position="723"/>
    </location>
</feature>
<dbReference type="Pfam" id="PF00550">
    <property type="entry name" value="PP-binding"/>
    <property type="match status" value="1"/>
</dbReference>
<dbReference type="SUPFAM" id="SSF53901">
    <property type="entry name" value="Thiolase-like"/>
    <property type="match status" value="1"/>
</dbReference>
<dbReference type="Gene3D" id="1.10.1200.10">
    <property type="entry name" value="ACP-like"/>
    <property type="match status" value="1"/>
</dbReference>
<dbReference type="PANTHER" id="PTHR43775:SF37">
    <property type="entry name" value="SI:DKEY-61P9.11"/>
    <property type="match status" value="1"/>
</dbReference>
<name>A0ABW5F9C4_9BACL</name>
<organism evidence="7 8">
    <name type="scientific">Paenibacillus rhizoplanae</name>
    <dbReference type="NCBI Taxonomy" id="1917181"/>
    <lineage>
        <taxon>Bacteria</taxon>
        <taxon>Bacillati</taxon>
        <taxon>Bacillota</taxon>
        <taxon>Bacilli</taxon>
        <taxon>Bacillales</taxon>
        <taxon>Paenibacillaceae</taxon>
        <taxon>Paenibacillus</taxon>
    </lineage>
</organism>
<accession>A0ABW5F9C4</accession>
<dbReference type="Pfam" id="PF00668">
    <property type="entry name" value="Condensation"/>
    <property type="match status" value="2"/>
</dbReference>
<sequence>MSNSFVESILQLVAIDAISEDNAYSLIKAHQSVTGDQSKDIAIIGISCRFPQAGNKEEFWHNVASGMNSIRPFPSARMESIRPFLGEDDSGGPYYQAGYLDEIDFFDAEFFNILPGEAQYMDPQQRIFMETGYEAIEDAGYGGERIRNADTGVYVGFSEARYKDMVSEDVPAAFVGNFPPVVASRLSYALNLSGPAVSIATACSSSLVALHLACEGLHAGDCSMALVGGVAIGPLPAKLENGSGLGITSIEGKSRSFDASANGTAWGEGCGAVLIKPLKQAEADGDYVYAVIKGSAINQDGTSNGMASPNALAQEEVLVKAWNRAGIDPLTISYIEAHGTGTKIGDPIEIKGLTNAFRKFSLNNHFCGVGSVKSNIGHLDSASGIAGLIKTVMAMQKRLLPPSIHFVEPNPLMSLQRSPVYINTRLKEWSSPNGQPLRAGVSSFGLSGTNCHVVLEEFQPRQTGRRPLLLRPVYIFPLSARNEASLRRLIGKYIEFISDCAEPANLEEICAVLSTGREHHACRLAILAADPGKLLGKLRQAYCAFGSKDWLDLRQEGVYSSLCPPGNPLRTADSGDECAAVARAYAEGGSIQWMEFYPQAQYAKRPLPTYAWERTRHWVEAPTRRPGRHIQENLRVTTEVRLFDGGGFPPTEEEYRMAQLWGKVLGLERLDVTDDFFQLGGDSLLATDLINRIRGEFGAVVNMAQFFQFPSIRGLAGLLTATPEEDAPASGPAREYYPLSHAQRRLFVLNQLAGQSLNYNMPGAAIITGPIDVQRFKDTFAQLIRRHESFRTVFDVTEDEIVQCILPDADFRVQYDAEPATVRPEDILRNFIQPFQLEEAPLLRVGLFRLRPQEGGRELHLFLFDMHHIISDGVSMEILMKEFSALYLGHSLPALQSQYKDYVLWQSAQMHSDDMRLQEAYWRRMLAEDNHDKLPVLDMPHDFPRPPIMTFEGDVHCVTIPSSQVDKLKALALEHGATLYMMMLAVYSSLLHIYTGQEEVVIGSLMAGRRYQGSEQMIGLFTNYLPLRCSPAGSLRFKDLLKAVVRQTVEAYDHQDYPFEQMVDLLKQKRDLSRNPIFDTMLILHNQGTRNQSFELDSIKIGMMDWERTACTLDIKLDLFQGPQGELNCSFEFYKRLFHKESIVQLAGHFLTLVEQIVNDPERRLSEYRILTLAEAVVIERKRKVKHGLFELPPLERVKTSGKGPLSLRQRMIVRNREAINNVVVHVLLHGEVQQDALARALEIFHRKTPGARIVLQEDERGHRQAVLESSSPGLAISPIPGDSNVDQLISVLLLEEIRHRFDLSSGPLYRVTMLQDSKELNHVILTVHPFIAECLAVSRMLSDILHIYREPTDVLNANLPVKLQEGDTTCDTEIQETAYALSFASWQQSLLHEGYLEPQRPYWTRALRHPLPRFEFRLKRGGKEQTGTRLSWSHTGIILPPKTLGLLHSYAAPYGADVTVLLLSCYIMLLRQLTQAEDILVGTLMNGSAQTRESGLPFIYQTLSPLRLSLQHSTSFGALLGQVKQEVEAGRSSMLYPYDLQWVNAGKIAESKETLYQVLFAEEEWPLAPEGLRLAEFHQYMPEEALLKLAVAKSDEGLQCTFYWDDSLLEADYIRSMAQRYHKIIETLAQSVTNPKEE</sequence>
<dbReference type="Pfam" id="PF16197">
    <property type="entry name" value="KAsynt_C_assoc"/>
    <property type="match status" value="1"/>
</dbReference>
<evidence type="ECO:0000259" key="5">
    <source>
        <dbReference type="PROSITE" id="PS50075"/>
    </source>
</evidence>
<evidence type="ECO:0000259" key="6">
    <source>
        <dbReference type="PROSITE" id="PS52004"/>
    </source>
</evidence>
<keyword evidence="2" id="KW-0596">Phosphopantetheine</keyword>
<evidence type="ECO:0000256" key="2">
    <source>
        <dbReference type="ARBA" id="ARBA00022450"/>
    </source>
</evidence>
<dbReference type="InterPro" id="IPR018201">
    <property type="entry name" value="Ketoacyl_synth_AS"/>
</dbReference>
<dbReference type="CDD" id="cd19531">
    <property type="entry name" value="LCL_NRPS-like"/>
    <property type="match status" value="1"/>
</dbReference>
<evidence type="ECO:0000313" key="7">
    <source>
        <dbReference type="EMBL" id="MFD2411319.1"/>
    </source>
</evidence>
<feature type="domain" description="Ketosynthase family 3 (KS3)" evidence="6">
    <location>
        <begin position="38"/>
        <end position="457"/>
    </location>
</feature>
<dbReference type="Gene3D" id="3.30.559.30">
    <property type="entry name" value="Nonribosomal peptide synthetase, condensation domain"/>
    <property type="match status" value="2"/>
</dbReference>
<evidence type="ECO:0000313" key="8">
    <source>
        <dbReference type="Proteomes" id="UP001597448"/>
    </source>
</evidence>
<dbReference type="InterPro" id="IPR032821">
    <property type="entry name" value="PKS_assoc"/>
</dbReference>
<dbReference type="Gene3D" id="3.40.47.10">
    <property type="match status" value="1"/>
</dbReference>
<dbReference type="PANTHER" id="PTHR43775">
    <property type="entry name" value="FATTY ACID SYNTHASE"/>
    <property type="match status" value="1"/>
</dbReference>
<dbReference type="InterPro" id="IPR016039">
    <property type="entry name" value="Thiolase-like"/>
</dbReference>
<protein>
    <submittedName>
        <fullName evidence="7">Condensation domain-containing protein</fullName>
    </submittedName>
</protein>
<dbReference type="Pfam" id="PF02801">
    <property type="entry name" value="Ketoacyl-synt_C"/>
    <property type="match status" value="1"/>
</dbReference>
<dbReference type="InterPro" id="IPR014030">
    <property type="entry name" value="Ketoacyl_synth_N"/>
</dbReference>
<dbReference type="Gene3D" id="3.30.559.10">
    <property type="entry name" value="Chloramphenicol acetyltransferase-like domain"/>
    <property type="match status" value="2"/>
</dbReference>
<comment type="caution">
    <text evidence="7">The sequence shown here is derived from an EMBL/GenBank/DDBJ whole genome shotgun (WGS) entry which is preliminary data.</text>
</comment>
<dbReference type="Proteomes" id="UP001597448">
    <property type="component" value="Unassembled WGS sequence"/>
</dbReference>
<dbReference type="SUPFAM" id="SSF52777">
    <property type="entry name" value="CoA-dependent acyltransferases"/>
    <property type="match status" value="4"/>
</dbReference>
<dbReference type="PROSITE" id="PS00606">
    <property type="entry name" value="KS3_1"/>
    <property type="match status" value="1"/>
</dbReference>
<dbReference type="InterPro" id="IPR020841">
    <property type="entry name" value="PKS_Beta-ketoAc_synthase_dom"/>
</dbReference>
<dbReference type="SUPFAM" id="SSF47336">
    <property type="entry name" value="ACP-like"/>
    <property type="match status" value="1"/>
</dbReference>
<keyword evidence="4" id="KW-0808">Transferase</keyword>
<keyword evidence="3" id="KW-0597">Phosphoprotein</keyword>
<dbReference type="InterPro" id="IPR006162">
    <property type="entry name" value="Ppantetheine_attach_site"/>
</dbReference>
<reference evidence="8" key="1">
    <citation type="journal article" date="2019" name="Int. J. Syst. Evol. Microbiol.">
        <title>The Global Catalogue of Microorganisms (GCM) 10K type strain sequencing project: providing services to taxonomists for standard genome sequencing and annotation.</title>
        <authorList>
            <consortium name="The Broad Institute Genomics Platform"/>
            <consortium name="The Broad Institute Genome Sequencing Center for Infectious Disease"/>
            <person name="Wu L."/>
            <person name="Ma J."/>
        </authorList>
    </citation>
    <scope>NUCLEOTIDE SEQUENCE [LARGE SCALE GENOMIC DNA]</scope>
    <source>
        <strain evidence="8">CCM 8725</strain>
    </source>
</reference>
<proteinExistence type="predicted"/>
<dbReference type="InterPro" id="IPR020806">
    <property type="entry name" value="PKS_PP-bd"/>
</dbReference>
<dbReference type="InterPro" id="IPR036736">
    <property type="entry name" value="ACP-like_sf"/>
</dbReference>
<dbReference type="PROSITE" id="PS00012">
    <property type="entry name" value="PHOSPHOPANTETHEINE"/>
    <property type="match status" value="1"/>
</dbReference>
<dbReference type="PROSITE" id="PS50075">
    <property type="entry name" value="CARRIER"/>
    <property type="match status" value="1"/>
</dbReference>
<dbReference type="EMBL" id="JBHUKY010000025">
    <property type="protein sequence ID" value="MFD2411319.1"/>
    <property type="molecule type" value="Genomic_DNA"/>
</dbReference>
<dbReference type="InterPro" id="IPR050091">
    <property type="entry name" value="PKS_NRPS_Biosynth_Enz"/>
</dbReference>
<dbReference type="Pfam" id="PF00109">
    <property type="entry name" value="ketoacyl-synt"/>
    <property type="match status" value="1"/>
</dbReference>
<evidence type="ECO:0000256" key="3">
    <source>
        <dbReference type="ARBA" id="ARBA00022553"/>
    </source>
</evidence>
<dbReference type="InterPro" id="IPR009081">
    <property type="entry name" value="PP-bd_ACP"/>
</dbReference>
<dbReference type="CDD" id="cd00833">
    <property type="entry name" value="PKS"/>
    <property type="match status" value="1"/>
</dbReference>
<evidence type="ECO:0000256" key="1">
    <source>
        <dbReference type="ARBA" id="ARBA00001957"/>
    </source>
</evidence>
<comment type="cofactor">
    <cofactor evidence="1">
        <name>pantetheine 4'-phosphate</name>
        <dbReference type="ChEBI" id="CHEBI:47942"/>
    </cofactor>
</comment>
<dbReference type="RefSeq" id="WP_209993107.1">
    <property type="nucleotide sequence ID" value="NZ_JBHUKY010000025.1"/>
</dbReference>
<dbReference type="InterPro" id="IPR001242">
    <property type="entry name" value="Condensation_dom"/>
</dbReference>
<dbReference type="SMART" id="SM00823">
    <property type="entry name" value="PKS_PP"/>
    <property type="match status" value="1"/>
</dbReference>
<gene>
    <name evidence="7" type="ORF">ACFSX3_15615</name>
</gene>
<dbReference type="InterPro" id="IPR014031">
    <property type="entry name" value="Ketoacyl_synth_C"/>
</dbReference>
<evidence type="ECO:0000256" key="4">
    <source>
        <dbReference type="ARBA" id="ARBA00022679"/>
    </source>
</evidence>
<dbReference type="Gene3D" id="1.10.1240.100">
    <property type="match status" value="1"/>
</dbReference>
<dbReference type="SMART" id="SM00825">
    <property type="entry name" value="PKS_KS"/>
    <property type="match status" value="1"/>
</dbReference>
<dbReference type="InterPro" id="IPR023213">
    <property type="entry name" value="CAT-like_dom_sf"/>
</dbReference>
<dbReference type="PROSITE" id="PS52004">
    <property type="entry name" value="KS3_2"/>
    <property type="match status" value="1"/>
</dbReference>